<dbReference type="EMBL" id="UOEP01000128">
    <property type="protein sequence ID" value="VAW20754.1"/>
    <property type="molecule type" value="Genomic_DNA"/>
</dbReference>
<gene>
    <name evidence="1" type="ORF">MNBD_BACTEROID01-1122</name>
</gene>
<accession>A0A3B0UKK5</accession>
<sequence>MNRKIKPLKYLAIILTPLVLCSCSPYSYLKKLKGENAVRIIEKLGRPDMVIPRKTDSLYIYLKETELRSTEISQGKLTLDPMVSPGVTKTERYTFTISNGIVTNVKRIIEYER</sequence>
<dbReference type="PROSITE" id="PS51257">
    <property type="entry name" value="PROKAR_LIPOPROTEIN"/>
    <property type="match status" value="1"/>
</dbReference>
<reference evidence="1" key="1">
    <citation type="submission" date="2018-06" db="EMBL/GenBank/DDBJ databases">
        <authorList>
            <person name="Zhirakovskaya E."/>
        </authorList>
    </citation>
    <scope>NUCLEOTIDE SEQUENCE</scope>
</reference>
<protein>
    <recommendedName>
        <fullName evidence="2">Lipoprotein SmpA/OmlA domain-containing protein</fullName>
    </recommendedName>
</protein>
<organism evidence="1">
    <name type="scientific">hydrothermal vent metagenome</name>
    <dbReference type="NCBI Taxonomy" id="652676"/>
    <lineage>
        <taxon>unclassified sequences</taxon>
        <taxon>metagenomes</taxon>
        <taxon>ecological metagenomes</taxon>
    </lineage>
</organism>
<name>A0A3B0UKK5_9ZZZZ</name>
<proteinExistence type="predicted"/>
<evidence type="ECO:0000313" key="1">
    <source>
        <dbReference type="EMBL" id="VAW20754.1"/>
    </source>
</evidence>
<dbReference type="AlphaFoldDB" id="A0A3B0UKK5"/>
<evidence type="ECO:0008006" key="2">
    <source>
        <dbReference type="Google" id="ProtNLM"/>
    </source>
</evidence>